<proteinExistence type="predicted"/>
<dbReference type="Pfam" id="PF00072">
    <property type="entry name" value="Response_reg"/>
    <property type="match status" value="1"/>
</dbReference>
<dbReference type="SUPFAM" id="SSF52172">
    <property type="entry name" value="CheY-like"/>
    <property type="match status" value="1"/>
</dbReference>
<keyword evidence="9" id="KW-1185">Reference proteome</keyword>
<evidence type="ECO:0000313" key="9">
    <source>
        <dbReference type="Proteomes" id="UP001162734"/>
    </source>
</evidence>
<dbReference type="InterPro" id="IPR001789">
    <property type="entry name" value="Sig_transdc_resp-reg_receiver"/>
</dbReference>
<keyword evidence="5" id="KW-0597">Phosphoprotein</keyword>
<keyword evidence="1" id="KW-0547">Nucleotide-binding</keyword>
<dbReference type="InterPro" id="IPR025662">
    <property type="entry name" value="Sigma_54_int_dom_ATP-bd_1"/>
</dbReference>
<evidence type="ECO:0000256" key="4">
    <source>
        <dbReference type="ARBA" id="ARBA00023163"/>
    </source>
</evidence>
<dbReference type="Proteomes" id="UP001162734">
    <property type="component" value="Chromosome"/>
</dbReference>
<gene>
    <name evidence="8" type="ORF">AMPC_05680</name>
</gene>
<dbReference type="InterPro" id="IPR027417">
    <property type="entry name" value="P-loop_NTPase"/>
</dbReference>
<dbReference type="SMART" id="SM00448">
    <property type="entry name" value="REC"/>
    <property type="match status" value="1"/>
</dbReference>
<organism evidence="8 9">
    <name type="scientific">Anaeromyxobacter paludicola</name>
    <dbReference type="NCBI Taxonomy" id="2918171"/>
    <lineage>
        <taxon>Bacteria</taxon>
        <taxon>Pseudomonadati</taxon>
        <taxon>Myxococcota</taxon>
        <taxon>Myxococcia</taxon>
        <taxon>Myxococcales</taxon>
        <taxon>Cystobacterineae</taxon>
        <taxon>Anaeromyxobacteraceae</taxon>
        <taxon>Anaeromyxobacter</taxon>
    </lineage>
</organism>
<dbReference type="Gene3D" id="1.10.10.60">
    <property type="entry name" value="Homeodomain-like"/>
    <property type="match status" value="1"/>
</dbReference>
<protein>
    <submittedName>
        <fullName evidence="8">Acetoacetate metabolism regulatory protein AtoC</fullName>
    </submittedName>
</protein>
<dbReference type="CDD" id="cd00009">
    <property type="entry name" value="AAA"/>
    <property type="match status" value="1"/>
</dbReference>
<dbReference type="Gene3D" id="3.40.50.300">
    <property type="entry name" value="P-loop containing nucleotide triphosphate hydrolases"/>
    <property type="match status" value="1"/>
</dbReference>
<dbReference type="RefSeq" id="WP_248344207.1">
    <property type="nucleotide sequence ID" value="NZ_AP025592.1"/>
</dbReference>
<feature type="modified residue" description="4-aspartylphosphate" evidence="5">
    <location>
        <position position="55"/>
    </location>
</feature>
<dbReference type="PROSITE" id="PS00688">
    <property type="entry name" value="SIGMA54_INTERACT_3"/>
    <property type="match status" value="1"/>
</dbReference>
<dbReference type="SMART" id="SM00382">
    <property type="entry name" value="AAA"/>
    <property type="match status" value="1"/>
</dbReference>
<keyword evidence="4" id="KW-0804">Transcription</keyword>
<dbReference type="EMBL" id="AP025592">
    <property type="protein sequence ID" value="BDG07455.1"/>
    <property type="molecule type" value="Genomic_DNA"/>
</dbReference>
<dbReference type="PROSITE" id="PS50110">
    <property type="entry name" value="RESPONSE_REGULATORY"/>
    <property type="match status" value="1"/>
</dbReference>
<evidence type="ECO:0000259" key="6">
    <source>
        <dbReference type="PROSITE" id="PS50045"/>
    </source>
</evidence>
<evidence type="ECO:0000256" key="1">
    <source>
        <dbReference type="ARBA" id="ARBA00022741"/>
    </source>
</evidence>
<evidence type="ECO:0000256" key="2">
    <source>
        <dbReference type="ARBA" id="ARBA00022840"/>
    </source>
</evidence>
<dbReference type="Pfam" id="PF00158">
    <property type="entry name" value="Sigma54_activat"/>
    <property type="match status" value="1"/>
</dbReference>
<dbReference type="InterPro" id="IPR009057">
    <property type="entry name" value="Homeodomain-like_sf"/>
</dbReference>
<accession>A0ABM7X6J6</accession>
<keyword evidence="2" id="KW-0067">ATP-binding</keyword>
<dbReference type="SUPFAM" id="SSF46689">
    <property type="entry name" value="Homeodomain-like"/>
    <property type="match status" value="1"/>
</dbReference>
<dbReference type="InterPro" id="IPR002197">
    <property type="entry name" value="HTH_Fis"/>
</dbReference>
<evidence type="ECO:0000313" key="8">
    <source>
        <dbReference type="EMBL" id="BDG07455.1"/>
    </source>
</evidence>
<dbReference type="InterPro" id="IPR058031">
    <property type="entry name" value="AAA_lid_NorR"/>
</dbReference>
<evidence type="ECO:0000256" key="5">
    <source>
        <dbReference type="PROSITE-ProRule" id="PRU00169"/>
    </source>
</evidence>
<dbReference type="InterPro" id="IPR002078">
    <property type="entry name" value="Sigma_54_int"/>
</dbReference>
<dbReference type="Pfam" id="PF25601">
    <property type="entry name" value="AAA_lid_14"/>
    <property type="match status" value="1"/>
</dbReference>
<evidence type="ECO:0000259" key="7">
    <source>
        <dbReference type="PROSITE" id="PS50110"/>
    </source>
</evidence>
<dbReference type="Gene3D" id="3.40.50.2300">
    <property type="match status" value="1"/>
</dbReference>
<dbReference type="Pfam" id="PF02954">
    <property type="entry name" value="HTH_8"/>
    <property type="match status" value="1"/>
</dbReference>
<dbReference type="PROSITE" id="PS50045">
    <property type="entry name" value="SIGMA54_INTERACT_4"/>
    <property type="match status" value="1"/>
</dbReference>
<evidence type="ECO:0000256" key="3">
    <source>
        <dbReference type="ARBA" id="ARBA00023015"/>
    </source>
</evidence>
<dbReference type="PANTHER" id="PTHR32071">
    <property type="entry name" value="TRANSCRIPTIONAL REGULATORY PROTEIN"/>
    <property type="match status" value="1"/>
</dbReference>
<dbReference type="Gene3D" id="1.10.8.60">
    <property type="match status" value="1"/>
</dbReference>
<keyword evidence="3" id="KW-0805">Transcription regulation</keyword>
<dbReference type="InterPro" id="IPR011006">
    <property type="entry name" value="CheY-like_superfamily"/>
</dbReference>
<dbReference type="InterPro" id="IPR025944">
    <property type="entry name" value="Sigma_54_int_dom_CS"/>
</dbReference>
<dbReference type="PROSITE" id="PS00675">
    <property type="entry name" value="SIGMA54_INTERACT_1"/>
    <property type="match status" value="1"/>
</dbReference>
<feature type="domain" description="Response regulatory" evidence="7">
    <location>
        <begin position="5"/>
        <end position="120"/>
    </location>
</feature>
<sequence>MEPARITVIDDDPSSRDLLTRLLRSEGYQVTPLADGREALDRLGAEGAPDLVVSDIRMGEVDGLQVTDAFRQKAPDTPVILVTAFGNIDGAVEAIRRGAFDYVSKPYDIDAIKVVVARAVKQRQLALENKALRRDLREKYRLENVVGRSEAMLQVYKTAARVAATDATVLIQGESGTGKELVARAIHAASPRSGGPFVAVDCGAIAEGVLESELFGHARGAFTGAQASRRGLFEEANQGTLFLDEIGDIGPNLQARLLRALQEGTIRRVGTNEPVAVDVRVVAASNKDLAAEVKAGRFREDLYYRLNVVTIRIPPLRERREDIPLLAEHFAAKHGRAEGAAISAPARDLLVAHDWPGNVRELENVVARGLALNPSGVILPDDLPEAIRRAAPAESAAAPEALAPGDRPTLAELERRYAVQVLRETGGNKTRAAEILGIDRKTLYRLLGDERES</sequence>
<name>A0ABM7X6J6_9BACT</name>
<dbReference type="InterPro" id="IPR003593">
    <property type="entry name" value="AAA+_ATPase"/>
</dbReference>
<feature type="domain" description="Sigma-54 factor interaction" evidence="6">
    <location>
        <begin position="145"/>
        <end position="371"/>
    </location>
</feature>
<reference evidence="9" key="1">
    <citation type="journal article" date="2022" name="Int. J. Syst. Evol. Microbiol.">
        <title>Anaeromyxobacter oryzae sp. nov., Anaeromyxobacter diazotrophicus sp. nov. and Anaeromyxobacter paludicola sp. nov., isolated from paddy soils.</title>
        <authorList>
            <person name="Itoh H."/>
            <person name="Xu Z."/>
            <person name="Mise K."/>
            <person name="Masuda Y."/>
            <person name="Ushijima N."/>
            <person name="Hayakawa C."/>
            <person name="Shiratori Y."/>
            <person name="Senoo K."/>
        </authorList>
    </citation>
    <scope>NUCLEOTIDE SEQUENCE [LARGE SCALE GENOMIC DNA]</scope>
    <source>
        <strain evidence="9">Red630</strain>
    </source>
</reference>
<dbReference type="SUPFAM" id="SSF52540">
    <property type="entry name" value="P-loop containing nucleoside triphosphate hydrolases"/>
    <property type="match status" value="1"/>
</dbReference>